<evidence type="ECO:0000313" key="5">
    <source>
        <dbReference type="EMBL" id="CTQ75439.1"/>
    </source>
</evidence>
<dbReference type="Pfam" id="PF18885">
    <property type="entry name" value="DUF5648"/>
    <property type="match status" value="1"/>
</dbReference>
<evidence type="ECO:0000256" key="2">
    <source>
        <dbReference type="ARBA" id="ARBA00022525"/>
    </source>
</evidence>
<keyword evidence="6" id="KW-1185">Reference proteome</keyword>
<dbReference type="SUPFAM" id="SSF51120">
    <property type="entry name" value="beta-Roll"/>
    <property type="match status" value="2"/>
</dbReference>
<feature type="domain" description="DUF5648" evidence="4">
    <location>
        <begin position="443"/>
        <end position="581"/>
    </location>
</feature>
<dbReference type="OrthoDB" id="7671135at2"/>
<gene>
    <name evidence="5" type="primary">hlyA_2</name>
    <name evidence="5" type="ORF">LAX5112_04233</name>
</gene>
<dbReference type="InterPro" id="IPR050557">
    <property type="entry name" value="RTX_toxin/Mannuronan_C5-epim"/>
</dbReference>
<feature type="compositionally biased region" description="Gly residues" evidence="3">
    <location>
        <begin position="194"/>
        <end position="206"/>
    </location>
</feature>
<accession>A0A0M7AKM7</accession>
<protein>
    <submittedName>
        <fullName evidence="5">Hemolysin, chromosomal</fullName>
    </submittedName>
</protein>
<dbReference type="Pfam" id="PF00353">
    <property type="entry name" value="HemolysinCabind"/>
    <property type="match status" value="5"/>
</dbReference>
<dbReference type="AlphaFoldDB" id="A0A0M7AKM7"/>
<keyword evidence="2" id="KW-0964">Secreted</keyword>
<evidence type="ECO:0000259" key="4">
    <source>
        <dbReference type="Pfam" id="PF18885"/>
    </source>
</evidence>
<dbReference type="PANTHER" id="PTHR38340:SF1">
    <property type="entry name" value="S-LAYER PROTEIN"/>
    <property type="match status" value="1"/>
</dbReference>
<evidence type="ECO:0000256" key="3">
    <source>
        <dbReference type="SAM" id="MobiDB-lite"/>
    </source>
</evidence>
<dbReference type="GO" id="GO:0005509">
    <property type="term" value="F:calcium ion binding"/>
    <property type="evidence" value="ECO:0007669"/>
    <property type="project" value="InterPro"/>
</dbReference>
<comment type="subcellular location">
    <subcellularLocation>
        <location evidence="1">Secreted</location>
    </subcellularLocation>
</comment>
<evidence type="ECO:0000313" key="6">
    <source>
        <dbReference type="Proteomes" id="UP000053235"/>
    </source>
</evidence>
<dbReference type="RefSeq" id="WP_055673469.1">
    <property type="nucleotide sequence ID" value="NZ_CXWD01000021.1"/>
</dbReference>
<reference evidence="6" key="1">
    <citation type="submission" date="2015-07" db="EMBL/GenBank/DDBJ databases">
        <authorList>
            <person name="Rodrigo-Torres Lidia"/>
            <person name="Arahal R.David."/>
        </authorList>
    </citation>
    <scope>NUCLEOTIDE SEQUENCE [LARGE SCALE GENOMIC DNA]</scope>
    <source>
        <strain evidence="6">CECT 5112</strain>
    </source>
</reference>
<dbReference type="Gene3D" id="2.150.10.10">
    <property type="entry name" value="Serralysin-like metalloprotease, C-terminal"/>
    <property type="match status" value="3"/>
</dbReference>
<dbReference type="GO" id="GO:0005576">
    <property type="term" value="C:extracellular region"/>
    <property type="evidence" value="ECO:0007669"/>
    <property type="project" value="UniProtKB-SubCell"/>
</dbReference>
<organism evidence="5 6">
    <name type="scientific">Roseibium alexandrii</name>
    <dbReference type="NCBI Taxonomy" id="388408"/>
    <lineage>
        <taxon>Bacteria</taxon>
        <taxon>Pseudomonadati</taxon>
        <taxon>Pseudomonadota</taxon>
        <taxon>Alphaproteobacteria</taxon>
        <taxon>Hyphomicrobiales</taxon>
        <taxon>Stappiaceae</taxon>
        <taxon>Roseibium</taxon>
    </lineage>
</organism>
<dbReference type="InterPro" id="IPR043708">
    <property type="entry name" value="DUF5648"/>
</dbReference>
<dbReference type="Proteomes" id="UP000053235">
    <property type="component" value="Unassembled WGS sequence"/>
</dbReference>
<feature type="region of interest" description="Disordered" evidence="3">
    <location>
        <begin position="188"/>
        <end position="212"/>
    </location>
</feature>
<evidence type="ECO:0000256" key="1">
    <source>
        <dbReference type="ARBA" id="ARBA00004613"/>
    </source>
</evidence>
<name>A0A0M7AKM7_9HYPH</name>
<dbReference type="InterPro" id="IPR018511">
    <property type="entry name" value="Hemolysin-typ_Ca-bd_CS"/>
</dbReference>
<dbReference type="STRING" id="388408.LAX5112_04233"/>
<sequence>MPNTNTSTDEDDYVSGTKGADVLTGGAGKDQFSFHTDYPNDFNRDTLDDGDRITDYEFEEEIDIVGVRLVDSNVSLEYDATNNQTRLKLDLDKDGTVDRTIILDGDKRGQLQVDANCCTTPTTTIKIKQAAQTSVTYVEPPQSEATMIDLENIGFHEGTDGLDIIFALAGNDVVFAAAGADTIIGGDGDDTLNGGDGPDLIGGGRGNDTLNGDAGDDELRGGLGNDTLNGGADNDYLAGEEGADTLNGGTGNDTLRGGADADTLTGGEGDDIFVFLDGDIAAGEKITDYEYGEKIDIGGISNANQVKLTANGTGSTLEMDLDNDGTFETQLGLDGVTGGTVIVLPNEGGLRILNQQAGTDGHDKLYDTGLASYVVGGAGNDIYYAQGSVNDVFVDDCNDLIAVGDFGDRDLLRDVEFVKFEDGLFALADYSCDPVTDTGTTEIFRFFNTETGTHFFTASAEEKDYVIANNEVMSFEGAVFSTNANADTGIAVYRFFNTDSGTHFYTASADERLNLIENSPSLNYEGIAYYAYGEDNGTNTELFRFFNTENGGHVYTASPEERESINGNLPQFNDEGVAYYVDFV</sequence>
<dbReference type="InterPro" id="IPR011049">
    <property type="entry name" value="Serralysin-like_metalloprot_C"/>
</dbReference>
<dbReference type="EMBL" id="CXWD01000021">
    <property type="protein sequence ID" value="CTQ75439.1"/>
    <property type="molecule type" value="Genomic_DNA"/>
</dbReference>
<dbReference type="PRINTS" id="PR00313">
    <property type="entry name" value="CABNDNGRPT"/>
</dbReference>
<dbReference type="PANTHER" id="PTHR38340">
    <property type="entry name" value="S-LAYER PROTEIN"/>
    <property type="match status" value="1"/>
</dbReference>
<dbReference type="PROSITE" id="PS00330">
    <property type="entry name" value="HEMOLYSIN_CALCIUM"/>
    <property type="match status" value="2"/>
</dbReference>
<dbReference type="InterPro" id="IPR001343">
    <property type="entry name" value="Hemolysn_Ca-bd"/>
</dbReference>
<proteinExistence type="predicted"/>